<gene>
    <name evidence="2" type="ORF">C0Z18_00930</name>
</gene>
<accession>A0A2N7W3J6</accession>
<sequence>MKHVFVYGTLRAGEINDIGAAAARNGISTPRLVGRAAVTGRLYDLGDYPGLVQDEAAGPVRGDVYEIDDALVPVLDRIEGIEPGGEGVFKSRELTVTVADRELRCFFYPVDDVSVSGRTRIEAGDWISYRLARDSVAMLEYGH</sequence>
<dbReference type="OrthoDB" id="8538589at2"/>
<proteinExistence type="predicted"/>
<keyword evidence="3" id="KW-1185">Reference proteome</keyword>
<dbReference type="Proteomes" id="UP000235616">
    <property type="component" value="Unassembled WGS sequence"/>
</dbReference>
<dbReference type="EMBL" id="PNYA01000001">
    <property type="protein sequence ID" value="PMS23970.1"/>
    <property type="molecule type" value="Genomic_DNA"/>
</dbReference>
<dbReference type="SUPFAM" id="SSF110857">
    <property type="entry name" value="Gamma-glutamyl cyclotransferase-like"/>
    <property type="match status" value="1"/>
</dbReference>
<feature type="domain" description="Gamma-glutamylcyclotransferase AIG2-like" evidence="1">
    <location>
        <begin position="4"/>
        <end position="126"/>
    </location>
</feature>
<organism evidence="2 3">
    <name type="scientific">Trinickia dabaoshanensis</name>
    <dbReference type="NCBI Taxonomy" id="564714"/>
    <lineage>
        <taxon>Bacteria</taxon>
        <taxon>Pseudomonadati</taxon>
        <taxon>Pseudomonadota</taxon>
        <taxon>Betaproteobacteria</taxon>
        <taxon>Burkholderiales</taxon>
        <taxon>Burkholderiaceae</taxon>
        <taxon>Trinickia</taxon>
    </lineage>
</organism>
<dbReference type="Gene3D" id="3.10.490.10">
    <property type="entry name" value="Gamma-glutamyl cyclotransferase-like"/>
    <property type="match status" value="1"/>
</dbReference>
<evidence type="ECO:0000313" key="2">
    <source>
        <dbReference type="EMBL" id="PMS23970.1"/>
    </source>
</evidence>
<dbReference type="Pfam" id="PF06094">
    <property type="entry name" value="GGACT"/>
    <property type="match status" value="1"/>
</dbReference>
<reference evidence="2 3" key="1">
    <citation type="submission" date="2018-01" db="EMBL/GenBank/DDBJ databases">
        <title>Whole genome analyses suggest that Burkholderia sensu lato contains two further novel genera in the rhizoxinica-symbiotica group Mycetohabitans gen. nov., and Trinickia gen. nov.: implications for the evolution of diazotrophy and nodulation in the Burkholderiaceae.</title>
        <authorList>
            <person name="Estrada-de los Santos P."/>
            <person name="Palmer M."/>
            <person name="Chavez-Ramirez B."/>
            <person name="Beukes C."/>
            <person name="Steenkamp E.T."/>
            <person name="Hirsch A.M."/>
            <person name="Manyaka P."/>
            <person name="Maluk M."/>
            <person name="Lafos M."/>
            <person name="Crook M."/>
            <person name="Gross E."/>
            <person name="Simon M.F."/>
            <person name="Bueno dos Reis Junior F."/>
            <person name="Poole P.S."/>
            <person name="Venter S.N."/>
            <person name="James E.K."/>
        </authorList>
    </citation>
    <scope>NUCLEOTIDE SEQUENCE [LARGE SCALE GENOMIC DNA]</scope>
    <source>
        <strain evidence="2 3">GIMN1.004</strain>
    </source>
</reference>
<dbReference type="CDD" id="cd06661">
    <property type="entry name" value="GGCT_like"/>
    <property type="match status" value="1"/>
</dbReference>
<comment type="caution">
    <text evidence="2">The sequence shown here is derived from an EMBL/GenBank/DDBJ whole genome shotgun (WGS) entry which is preliminary data.</text>
</comment>
<dbReference type="InterPro" id="IPR036568">
    <property type="entry name" value="GGCT-like_sf"/>
</dbReference>
<dbReference type="GO" id="GO:0016740">
    <property type="term" value="F:transferase activity"/>
    <property type="evidence" value="ECO:0007669"/>
    <property type="project" value="UniProtKB-KW"/>
</dbReference>
<dbReference type="InterPro" id="IPR013024">
    <property type="entry name" value="GGCT-like"/>
</dbReference>
<dbReference type="RefSeq" id="WP_102643678.1">
    <property type="nucleotide sequence ID" value="NZ_PNYA01000001.1"/>
</dbReference>
<dbReference type="AlphaFoldDB" id="A0A2N7W3J6"/>
<dbReference type="InterPro" id="IPR009288">
    <property type="entry name" value="AIG2-like_dom"/>
</dbReference>
<name>A0A2N7W3J6_9BURK</name>
<keyword evidence="2" id="KW-0808">Transferase</keyword>
<evidence type="ECO:0000313" key="3">
    <source>
        <dbReference type="Proteomes" id="UP000235616"/>
    </source>
</evidence>
<evidence type="ECO:0000259" key="1">
    <source>
        <dbReference type="Pfam" id="PF06094"/>
    </source>
</evidence>
<protein>
    <submittedName>
        <fullName evidence="2">Gamma-glutamylcyclotransferase</fullName>
    </submittedName>
</protein>